<gene>
    <name evidence="1" type="ORF">NM688_g475</name>
</gene>
<organism evidence="1 2">
    <name type="scientific">Phlebia brevispora</name>
    <dbReference type="NCBI Taxonomy" id="194682"/>
    <lineage>
        <taxon>Eukaryota</taxon>
        <taxon>Fungi</taxon>
        <taxon>Dikarya</taxon>
        <taxon>Basidiomycota</taxon>
        <taxon>Agaricomycotina</taxon>
        <taxon>Agaricomycetes</taxon>
        <taxon>Polyporales</taxon>
        <taxon>Meruliaceae</taxon>
        <taxon>Phlebia</taxon>
    </lineage>
</organism>
<evidence type="ECO:0000313" key="2">
    <source>
        <dbReference type="Proteomes" id="UP001148662"/>
    </source>
</evidence>
<sequence>MAEFPGTYNMQSDDDGQLSQSLTPSYSSESLQGHLGPIRTNRAHPRGAPYSYGHSRSYEDFTDTSSTPSRTTGPPLSRSYSSQESMELSMQYTSSPLQPPVHRAPLVSRAPPNTSGNLRGILSAQKVDRLIDGCKLGHQREKIHAFLNMGHEERDLHVYLNTVQVMELHAKMMDKMVSIEKSIAVIKLAVAKSFTVTKGMLKMLGDIARHFVIQPNATYVKISSAVSKHVAKNCESLGLLIYGVNEIVREQIDKVIRAQTNEAKSSFNKKIKLSVEKSTPLSEFTAKLIKDWHLTPKPPKGPTQAMLASFALLRKIAAPHVQNKISGGSDSGNWPQVEEELTGLYALNGNKRTSNAWIAWEKQIIAEDEAKYTRNGAADQAFTWEEMYGSTSQTAEGAQKEAADGNDKGDDENRENNEEQHVDLASLDLAKDITPCERDD</sequence>
<name>A0ACC1TE86_9APHY</name>
<evidence type="ECO:0000313" key="1">
    <source>
        <dbReference type="EMBL" id="KAJ3559215.1"/>
    </source>
</evidence>
<protein>
    <submittedName>
        <fullName evidence="1">Uncharacterized protein</fullName>
    </submittedName>
</protein>
<accession>A0ACC1TE86</accession>
<comment type="caution">
    <text evidence="1">The sequence shown here is derived from an EMBL/GenBank/DDBJ whole genome shotgun (WGS) entry which is preliminary data.</text>
</comment>
<proteinExistence type="predicted"/>
<dbReference type="EMBL" id="JANHOG010000039">
    <property type="protein sequence ID" value="KAJ3559215.1"/>
    <property type="molecule type" value="Genomic_DNA"/>
</dbReference>
<dbReference type="Proteomes" id="UP001148662">
    <property type="component" value="Unassembled WGS sequence"/>
</dbReference>
<keyword evidence="2" id="KW-1185">Reference proteome</keyword>
<reference evidence="1" key="1">
    <citation type="submission" date="2022-07" db="EMBL/GenBank/DDBJ databases">
        <title>Genome Sequence of Phlebia brevispora.</title>
        <authorList>
            <person name="Buettner E."/>
        </authorList>
    </citation>
    <scope>NUCLEOTIDE SEQUENCE</scope>
    <source>
        <strain evidence="1">MPL23</strain>
    </source>
</reference>